<evidence type="ECO:0000313" key="1">
    <source>
        <dbReference type="EMBL" id="KIH75669.1"/>
    </source>
</evidence>
<sequence>MTPAKESEQSYNECTNAQQHREHLCILMEQGRSREVSERSTHPAFACRNCGAYANEAQDLCNPMSL</sequence>
<dbReference type="AlphaFoldDB" id="A0A0C2DQI5"/>
<organism evidence="1 2">
    <name type="scientific">Geoalkalibacter ferrihydriticus DSM 17813</name>
    <dbReference type="NCBI Taxonomy" id="1121915"/>
    <lineage>
        <taxon>Bacteria</taxon>
        <taxon>Pseudomonadati</taxon>
        <taxon>Thermodesulfobacteriota</taxon>
        <taxon>Desulfuromonadia</taxon>
        <taxon>Desulfuromonadales</taxon>
        <taxon>Geoalkalibacteraceae</taxon>
        <taxon>Geoalkalibacter</taxon>
    </lineage>
</organism>
<evidence type="ECO:0000313" key="2">
    <source>
        <dbReference type="Proteomes" id="UP000035068"/>
    </source>
</evidence>
<gene>
    <name evidence="1" type="ORF">GFER_15175</name>
</gene>
<dbReference type="EMBL" id="JWJD01000008">
    <property type="protein sequence ID" value="KIH75669.1"/>
    <property type="molecule type" value="Genomic_DNA"/>
</dbReference>
<dbReference type="Proteomes" id="UP000035068">
    <property type="component" value="Unassembled WGS sequence"/>
</dbReference>
<comment type="caution">
    <text evidence="1">The sequence shown here is derived from an EMBL/GenBank/DDBJ whole genome shotgun (WGS) entry which is preliminary data.</text>
</comment>
<accession>A0A0C2DQI5</accession>
<reference evidence="1 2" key="1">
    <citation type="submission" date="2014-12" db="EMBL/GenBank/DDBJ databases">
        <title>Genomes of Geoalkalibacter ferrihydriticus and Geoalkalibacter subterraneus, two haloalkaliphilic metal-reducing members of the Geobacteraceae.</title>
        <authorList>
            <person name="Badalamenti J.P."/>
            <person name="Torres C.I."/>
            <person name="Krajmalnik-Brown R."/>
            <person name="Bond D.R."/>
        </authorList>
    </citation>
    <scope>NUCLEOTIDE SEQUENCE [LARGE SCALE GENOMIC DNA]</scope>
    <source>
        <strain evidence="1 2">DSM 17813</strain>
    </source>
</reference>
<proteinExistence type="predicted"/>
<name>A0A0C2DQI5_9BACT</name>
<dbReference type="RefSeq" id="WP_040100785.1">
    <property type="nucleotide sequence ID" value="NZ_JWJD01000008.1"/>
</dbReference>
<keyword evidence="2" id="KW-1185">Reference proteome</keyword>
<protein>
    <submittedName>
        <fullName evidence="1">Uncharacterized protein</fullName>
    </submittedName>
</protein>